<evidence type="ECO:0000259" key="5">
    <source>
        <dbReference type="Pfam" id="PF20155"/>
    </source>
</evidence>
<dbReference type="InterPro" id="IPR013491">
    <property type="entry name" value="Tape_meas_N"/>
</dbReference>
<keyword evidence="1" id="KW-1245">Viral tail assembly</keyword>
<keyword evidence="1" id="KW-1188">Viral release from host cell</keyword>
<organism evidence="6">
    <name type="scientific">Siphoviridae sp. cttkn18</name>
    <dbReference type="NCBI Taxonomy" id="2823607"/>
    <lineage>
        <taxon>Viruses</taxon>
        <taxon>Duplodnaviria</taxon>
        <taxon>Heunggongvirae</taxon>
        <taxon>Uroviricota</taxon>
        <taxon>Caudoviricetes</taxon>
    </lineage>
</organism>
<sequence>MADKQINVKINGTSAGAVQAIDRVGQKADEVLGKKLASLGEKMSRGLSIAGAAVGITAVAAATKEAVRAGTELSDKYALIKSRINLINDGTQSTAELMDKVYAATERTRGSYLDMAGAVGRLGILAKDAFSSNDETIAFVEQMNKQFKIGGASIEEQTSAMYQLTQAMAAGKLQGDEFRSIMENAPLLAQAISQEMGLPMGQLKEMSSQGLITADVIKNAMFNSADETNAKFAELPMTFAEVGNSIQNQAIQAFQPVLESLTQMTASSEFKEALNGIGVVFQGLAAVARVAISGISGAFSWVTTAVRLNIQALQNFGSVLTAIGPPAIATFAGITTYMIASRIAAAAFTSTITVQGAAIATINAVTKAWAVTTGTVRAVFLGIRTAIATATAVMGAYRAGILILNAAQAAHAVGALASAGATAVFNAVLAANPIGLVVAVLAVLVAALASSEIATNGFGATMKSIWMGIVHTVTWAINGILSMINALIRGINAVSGKIASVFNTSASKIDELNLIDAQAAEDFGNNTADMFGNIGDALNPSSGGEDGFDGAGAGGDYGTGSGGKGGSGGSSQKDAQNEAERLHRQILESWTEMFGTRAQLAEQWRDKELEELEKSKVNNIHYEEDKQKIMEMYARKREDAMHEEAKRLRELQNSIRDMNVAFNFNTAGRDSTGAQSPLTKLAKEQDDAVNSIKDKYQELSDKFAEMTERDRAAYIKMLQDTNTPYELVGNRLTFKERENAELMAMNENFENQRLDLIRTSAEEEWAIKEAMRTQNFEALQQALTDEYVATQQNYELRKQLLEEYQQAVMDSHFNSQQMFFDMANAGIDSMQEGISKLIQGTQSLEKAFQNIGNAILKTIADTVAKWIAAQLQQMIFGKMMASQTAAANNAALQAQLPLATQLAQQMAMATWGASATAGMAAWSAASSTGAAMSSVASLAGRLGNIGGGFDIGSGPQKLVPNLKLASGGLAYGRTFAEIGEGNYPEAVVPLSEQVFGQIGEGISKAGGGGDVHVHVNAMDAQSFMGWLESSGGQTIRQFLVDNNREFTSTAGTW</sequence>
<evidence type="ECO:0000256" key="1">
    <source>
        <dbReference type="ARBA" id="ARBA00022465"/>
    </source>
</evidence>
<feature type="region of interest" description="Disordered" evidence="3">
    <location>
        <begin position="542"/>
        <end position="580"/>
    </location>
</feature>
<keyword evidence="4" id="KW-0812">Transmembrane</keyword>
<dbReference type="GO" id="GO:0098003">
    <property type="term" value="P:viral tail assembly"/>
    <property type="evidence" value="ECO:0007669"/>
    <property type="project" value="UniProtKB-KW"/>
</dbReference>
<feature type="transmembrane region" description="Helical" evidence="4">
    <location>
        <begin position="434"/>
        <end position="453"/>
    </location>
</feature>
<feature type="domain" description="Tape measure protein N-terminal" evidence="5">
    <location>
        <begin position="69"/>
        <end position="254"/>
    </location>
</feature>
<feature type="transmembrane region" description="Helical" evidence="4">
    <location>
        <begin position="316"/>
        <end position="339"/>
    </location>
</feature>
<feature type="transmembrane region" description="Helical" evidence="4">
    <location>
        <begin position="346"/>
        <end position="366"/>
    </location>
</feature>
<dbReference type="EMBL" id="BK014703">
    <property type="protein sequence ID" value="DAD68465.1"/>
    <property type="molecule type" value="Genomic_DNA"/>
</dbReference>
<keyword evidence="4" id="KW-1133">Transmembrane helix</keyword>
<feature type="coiled-coil region" evidence="2">
    <location>
        <begin position="641"/>
        <end position="755"/>
    </location>
</feature>
<name>A0A8S5LF23_9CAUD</name>
<dbReference type="Pfam" id="PF20155">
    <property type="entry name" value="TMP_3"/>
    <property type="match status" value="1"/>
</dbReference>
<keyword evidence="2" id="KW-0175">Coiled coil</keyword>
<reference evidence="6" key="1">
    <citation type="journal article" date="2021" name="Proc. Natl. Acad. Sci. U.S.A.">
        <title>A Catalog of Tens of Thousands of Viruses from Human Metagenomes Reveals Hidden Associations with Chronic Diseases.</title>
        <authorList>
            <person name="Tisza M.J."/>
            <person name="Buck C.B."/>
        </authorList>
    </citation>
    <scope>NUCLEOTIDE SEQUENCE</scope>
    <source>
        <strain evidence="6">Cttkn18</strain>
    </source>
</reference>
<proteinExistence type="predicted"/>
<evidence type="ECO:0000313" key="6">
    <source>
        <dbReference type="EMBL" id="DAD68465.1"/>
    </source>
</evidence>
<evidence type="ECO:0000256" key="3">
    <source>
        <dbReference type="SAM" id="MobiDB-lite"/>
    </source>
</evidence>
<evidence type="ECO:0000256" key="4">
    <source>
        <dbReference type="SAM" id="Phobius"/>
    </source>
</evidence>
<keyword evidence="4" id="KW-0472">Membrane</keyword>
<evidence type="ECO:0000256" key="2">
    <source>
        <dbReference type="SAM" id="Coils"/>
    </source>
</evidence>
<feature type="transmembrane region" description="Helical" evidence="4">
    <location>
        <begin position="378"/>
        <end position="397"/>
    </location>
</feature>
<feature type="transmembrane region" description="Helical" evidence="4">
    <location>
        <begin position="465"/>
        <end position="488"/>
    </location>
</feature>
<accession>A0A8S5LF23</accession>
<feature type="compositionally biased region" description="Gly residues" evidence="3">
    <location>
        <begin position="549"/>
        <end position="569"/>
    </location>
</feature>
<dbReference type="NCBIfam" id="TIGR02675">
    <property type="entry name" value="tape_meas_nterm"/>
    <property type="match status" value="1"/>
</dbReference>
<protein>
    <submittedName>
        <fullName evidence="6">Tail tape measure</fullName>
    </submittedName>
</protein>